<comment type="caution">
    <text evidence="4">The sequence shown here is derived from an EMBL/GenBank/DDBJ whole genome shotgun (WGS) entry which is preliminary data.</text>
</comment>
<proteinExistence type="predicted"/>
<dbReference type="EMBL" id="JOKJ01000018">
    <property type="protein sequence ID" value="KEQ05898.1"/>
    <property type="molecule type" value="Genomic_DNA"/>
</dbReference>
<dbReference type="PANTHER" id="PTHR44591:SF21">
    <property type="entry name" value="TWO-COMPONENT RESPONSE REGULATOR"/>
    <property type="match status" value="1"/>
</dbReference>
<dbReference type="Proteomes" id="UP000052167">
    <property type="component" value="Unassembled WGS sequence"/>
</dbReference>
<dbReference type="SUPFAM" id="SSF52172">
    <property type="entry name" value="CheY-like"/>
    <property type="match status" value="1"/>
</dbReference>
<feature type="domain" description="Response regulatory" evidence="3">
    <location>
        <begin position="6"/>
        <end position="119"/>
    </location>
</feature>
<name>A0A922P0S3_9HYPH</name>
<dbReference type="PANTHER" id="PTHR44591">
    <property type="entry name" value="STRESS RESPONSE REGULATOR PROTEIN 1"/>
    <property type="match status" value="1"/>
</dbReference>
<dbReference type="Pfam" id="PF00072">
    <property type="entry name" value="Response_reg"/>
    <property type="match status" value="1"/>
</dbReference>
<keyword evidence="1 2" id="KW-0597">Phosphoprotein</keyword>
<dbReference type="OrthoDB" id="9784719at2"/>
<evidence type="ECO:0000313" key="4">
    <source>
        <dbReference type="EMBL" id="KEQ05898.1"/>
    </source>
</evidence>
<evidence type="ECO:0000313" key="5">
    <source>
        <dbReference type="Proteomes" id="UP000052167"/>
    </source>
</evidence>
<accession>A0A922P0S3</accession>
<dbReference type="RefSeq" id="WP_029616902.1">
    <property type="nucleotide sequence ID" value="NZ_CAJXID010000004.1"/>
</dbReference>
<protein>
    <submittedName>
        <fullName evidence="4">Transcriptional regulator</fullName>
    </submittedName>
</protein>
<organism evidence="4 5">
    <name type="scientific">Pseudorhizobium pelagicum</name>
    <dbReference type="NCBI Taxonomy" id="1509405"/>
    <lineage>
        <taxon>Bacteria</taxon>
        <taxon>Pseudomonadati</taxon>
        <taxon>Pseudomonadota</taxon>
        <taxon>Alphaproteobacteria</taxon>
        <taxon>Hyphomicrobiales</taxon>
        <taxon>Rhizobiaceae</taxon>
        <taxon>Rhizobium/Agrobacterium group</taxon>
        <taxon>Pseudorhizobium</taxon>
    </lineage>
</organism>
<sequence length="121" mass="13616">MSESIPVLVVEDEPLLRLDIADSLQDAGFLVFEAGNSADAIAILMEHHEIRLVFTDVDMPGGMDGIKLAAYIRDRWPPLKIIVTSGYRRVTQDDIPAESRFFSKPYDIRKVVRSMHEMLAA</sequence>
<dbReference type="GO" id="GO:0000160">
    <property type="term" value="P:phosphorelay signal transduction system"/>
    <property type="evidence" value="ECO:0007669"/>
    <property type="project" value="InterPro"/>
</dbReference>
<evidence type="ECO:0000256" key="1">
    <source>
        <dbReference type="ARBA" id="ARBA00022553"/>
    </source>
</evidence>
<gene>
    <name evidence="4" type="ORF">GV68_08360</name>
</gene>
<dbReference type="AlphaFoldDB" id="A0A922P0S3"/>
<evidence type="ECO:0000256" key="2">
    <source>
        <dbReference type="PROSITE-ProRule" id="PRU00169"/>
    </source>
</evidence>
<feature type="modified residue" description="4-aspartylphosphate" evidence="2">
    <location>
        <position position="56"/>
    </location>
</feature>
<evidence type="ECO:0000259" key="3">
    <source>
        <dbReference type="PROSITE" id="PS50110"/>
    </source>
</evidence>
<dbReference type="InterPro" id="IPR050595">
    <property type="entry name" value="Bact_response_regulator"/>
</dbReference>
<dbReference type="InterPro" id="IPR011006">
    <property type="entry name" value="CheY-like_superfamily"/>
</dbReference>
<dbReference type="PROSITE" id="PS50110">
    <property type="entry name" value="RESPONSE_REGULATORY"/>
    <property type="match status" value="1"/>
</dbReference>
<keyword evidence="5" id="KW-1185">Reference proteome</keyword>
<dbReference type="InterPro" id="IPR001789">
    <property type="entry name" value="Sig_transdc_resp-reg_receiver"/>
</dbReference>
<dbReference type="Gene3D" id="3.40.50.2300">
    <property type="match status" value="1"/>
</dbReference>
<reference evidence="4 5" key="1">
    <citation type="submission" date="2014-06" db="EMBL/GenBank/DDBJ databases">
        <title>Rhizobium pelagicum/R2-400B4.</title>
        <authorList>
            <person name="Kimes N.E."/>
            <person name="Lopez-Perez M."/>
        </authorList>
    </citation>
    <scope>NUCLEOTIDE SEQUENCE [LARGE SCALE GENOMIC DNA]</scope>
    <source>
        <strain evidence="4 5">R2-400B4</strain>
    </source>
</reference>
<dbReference type="SMART" id="SM00448">
    <property type="entry name" value="REC"/>
    <property type="match status" value="1"/>
</dbReference>